<dbReference type="STRING" id="1051616.A0A3M9Y5J6"/>
<feature type="compositionally biased region" description="Low complexity" evidence="2">
    <location>
        <begin position="219"/>
        <end position="231"/>
    </location>
</feature>
<keyword evidence="4" id="KW-1185">Reference proteome</keyword>
<feature type="compositionally biased region" description="Low complexity" evidence="2">
    <location>
        <begin position="690"/>
        <end position="708"/>
    </location>
</feature>
<accession>A0A3M9Y5J6</accession>
<organism evidence="3 4">
    <name type="scientific">Verticillium nonalfalfae</name>
    <dbReference type="NCBI Taxonomy" id="1051616"/>
    <lineage>
        <taxon>Eukaryota</taxon>
        <taxon>Fungi</taxon>
        <taxon>Dikarya</taxon>
        <taxon>Ascomycota</taxon>
        <taxon>Pezizomycotina</taxon>
        <taxon>Sordariomycetes</taxon>
        <taxon>Hypocreomycetidae</taxon>
        <taxon>Glomerellales</taxon>
        <taxon>Plectosphaerellaceae</taxon>
        <taxon>Verticillium</taxon>
    </lineage>
</organism>
<feature type="region of interest" description="Disordered" evidence="2">
    <location>
        <begin position="1"/>
        <end position="105"/>
    </location>
</feature>
<feature type="compositionally biased region" description="Low complexity" evidence="2">
    <location>
        <begin position="394"/>
        <end position="405"/>
    </location>
</feature>
<dbReference type="GeneID" id="39612262"/>
<feature type="compositionally biased region" description="Basic and acidic residues" evidence="2">
    <location>
        <begin position="728"/>
        <end position="737"/>
    </location>
</feature>
<dbReference type="Proteomes" id="UP000267145">
    <property type="component" value="Unassembled WGS sequence"/>
</dbReference>
<comment type="caution">
    <text evidence="3">The sequence shown here is derived from an EMBL/GenBank/DDBJ whole genome shotgun (WGS) entry which is preliminary data.</text>
</comment>
<feature type="compositionally biased region" description="Basic and acidic residues" evidence="2">
    <location>
        <begin position="69"/>
        <end position="105"/>
    </location>
</feature>
<feature type="region of interest" description="Disordered" evidence="2">
    <location>
        <begin position="219"/>
        <end position="259"/>
    </location>
</feature>
<feature type="compositionally biased region" description="Low complexity" evidence="2">
    <location>
        <begin position="244"/>
        <end position="259"/>
    </location>
</feature>
<feature type="region of interest" description="Disordered" evidence="2">
    <location>
        <begin position="548"/>
        <end position="742"/>
    </location>
</feature>
<feature type="region of interest" description="Disordered" evidence="2">
    <location>
        <begin position="171"/>
        <end position="190"/>
    </location>
</feature>
<dbReference type="AlphaFoldDB" id="A0A3M9Y5J6"/>
<feature type="region of interest" description="Disordered" evidence="2">
    <location>
        <begin position="470"/>
        <end position="523"/>
    </location>
</feature>
<dbReference type="PANTHER" id="PTHR31315:SF1">
    <property type="entry name" value="PROTEIN SIP5"/>
    <property type="match status" value="1"/>
</dbReference>
<feature type="region of interest" description="Disordered" evidence="2">
    <location>
        <begin position="327"/>
        <end position="350"/>
    </location>
</feature>
<feature type="compositionally biased region" description="Basic and acidic residues" evidence="2">
    <location>
        <begin position="643"/>
        <end position="655"/>
    </location>
</feature>
<evidence type="ECO:0000256" key="1">
    <source>
        <dbReference type="ARBA" id="ARBA00010402"/>
    </source>
</evidence>
<gene>
    <name evidence="3" type="ORF">D7B24_008573</name>
</gene>
<comment type="similarity">
    <text evidence="1">Belongs to the SIP5 family.</text>
</comment>
<feature type="compositionally biased region" description="Polar residues" evidence="2">
    <location>
        <begin position="607"/>
        <end position="626"/>
    </location>
</feature>
<feature type="compositionally biased region" description="Polar residues" evidence="2">
    <location>
        <begin position="820"/>
        <end position="831"/>
    </location>
</feature>
<feature type="region of interest" description="Disordered" evidence="2">
    <location>
        <begin position="757"/>
        <end position="868"/>
    </location>
</feature>
<feature type="compositionally biased region" description="Basic and acidic residues" evidence="2">
    <location>
        <begin position="548"/>
        <end position="581"/>
    </location>
</feature>
<dbReference type="EMBL" id="RBVV01000078">
    <property type="protein sequence ID" value="RNJ55435.1"/>
    <property type="molecule type" value="Genomic_DNA"/>
</dbReference>
<feature type="compositionally biased region" description="Low complexity" evidence="2">
    <location>
        <begin position="336"/>
        <end position="347"/>
    </location>
</feature>
<evidence type="ECO:0000313" key="3">
    <source>
        <dbReference type="EMBL" id="RNJ55435.1"/>
    </source>
</evidence>
<feature type="compositionally biased region" description="Polar residues" evidence="2">
    <location>
        <begin position="660"/>
        <end position="682"/>
    </location>
</feature>
<dbReference type="RefSeq" id="XP_028493593.1">
    <property type="nucleotide sequence ID" value="XM_028642659.1"/>
</dbReference>
<dbReference type="InterPro" id="IPR039301">
    <property type="entry name" value="Sip5/DA2"/>
</dbReference>
<evidence type="ECO:0000313" key="4">
    <source>
        <dbReference type="Proteomes" id="UP000267145"/>
    </source>
</evidence>
<evidence type="ECO:0000256" key="2">
    <source>
        <dbReference type="SAM" id="MobiDB-lite"/>
    </source>
</evidence>
<proteinExistence type="inferred from homology"/>
<dbReference type="CDD" id="cd24139">
    <property type="entry name" value="SIP5-like"/>
    <property type="match status" value="1"/>
</dbReference>
<feature type="region of interest" description="Disordered" evidence="2">
    <location>
        <begin position="383"/>
        <end position="423"/>
    </location>
</feature>
<name>A0A3M9Y5J6_9PEZI</name>
<reference evidence="3 4" key="1">
    <citation type="submission" date="2018-10" db="EMBL/GenBank/DDBJ databases">
        <title>Genome sequence of Verticillium nonalfalfae VnAa140.</title>
        <authorList>
            <person name="Stajich J.E."/>
            <person name="Kasson M.T."/>
        </authorList>
    </citation>
    <scope>NUCLEOTIDE SEQUENCE [LARGE SCALE GENOMIC DNA]</scope>
    <source>
        <strain evidence="3 4">VnAa140</strain>
    </source>
</reference>
<feature type="compositionally biased region" description="Low complexity" evidence="2">
    <location>
        <begin position="585"/>
        <end position="599"/>
    </location>
</feature>
<dbReference type="GO" id="GO:0005737">
    <property type="term" value="C:cytoplasm"/>
    <property type="evidence" value="ECO:0007669"/>
    <property type="project" value="TreeGrafter"/>
</dbReference>
<protein>
    <recommendedName>
        <fullName evidence="5">SNF1-interacting protein</fullName>
    </recommendedName>
</protein>
<feature type="compositionally biased region" description="Polar residues" evidence="2">
    <location>
        <begin position="483"/>
        <end position="492"/>
    </location>
</feature>
<evidence type="ECO:0008006" key="5">
    <source>
        <dbReference type="Google" id="ProtNLM"/>
    </source>
</evidence>
<sequence>MGNSNTKESRPEPSGASGRLSQAPSHEPAAASRPNEQPVPPSDRSRNRQSRFTRGELNLLGLGSTGANNREEAPYERRETKQEREARRLEKERTAREKERERSMKEEHVDGGYLVTLGVYTGPEDFNKQVVRQLQLDRKIAPFWRGLDDKDDSWTEYQLVCAGRGLPIPAADEQPPEDLVPAAPTPVSANASSQNLANLTVPMGPRSLSVESDYSTSTANANSALASPTTNPKRSSSPFKPRAKALAAALSGSSRNNSSANIAPREITLPHDPFVNGQLLEVFLYKDASECPICFMYYPPYLNRTRCCDQPICSECFVQIKRPEPHYPEHHGEPGEPGQPQAPSPEQNPEMLISEPAACPYCQQSEFGVTYEAPPFRRGLAHAMPPLSSHNTAMSSQSSLSSTMPGSPPTGRRRTQSLSANAPNVIATDRVRPDWSSKLAAQRAHQARRAAAATALHTAAFLIGENQPQRGFAFTRPGRFSRRNTGQSSPSANPGDESPLAHDGEDPNGMEPGPRGSSGRGILGRRSRMDELEDMMFMEAVRLSLAAEEDRKRKQEKAERKDAKKREKEERKAAKKAEKQGHFYNGGSSASASSLSLGFGRRRGNSTTSNLRMEATQNAQTSSTKVNEVPSGSPTSPTPPVEAGDKGKGIDRGQAESEGVDSTATQSSSTVPSLPIPTTSRGPSHLRQMSNASSISSSLADSAAGSYSNTGYLDGNNPRGNGTSSGARGEEADRDATEPMYNFRSLAEMVGVDIENGESLARAGDTNNSSATKKRDDDDVPEAEQVEDVRLTKQQLVEDSVATLKPPPTIIELPEEHGETSVTSTPISDISTPEVMVTPETPAPLDDEGGESKKLGYSMVERSPAITH</sequence>
<dbReference type="PANTHER" id="PTHR31315">
    <property type="entry name" value="PROTEIN SIP5"/>
    <property type="match status" value="1"/>
</dbReference>